<evidence type="ECO:0000313" key="2">
    <source>
        <dbReference type="EMBL" id="RDU35706.1"/>
    </source>
</evidence>
<evidence type="ECO:0000256" key="1">
    <source>
        <dbReference type="SAM" id="Phobius"/>
    </source>
</evidence>
<dbReference type="EMBL" id="QNQT01000008">
    <property type="protein sequence ID" value="RDU35706.1"/>
    <property type="molecule type" value="Genomic_DNA"/>
</dbReference>
<reference evidence="2 3" key="1">
    <citation type="submission" date="2018-07" db="EMBL/GenBank/DDBJ databases">
        <title>Bacillus sp. YLB-04 draft genome sequence.</title>
        <authorList>
            <person name="Yu L."/>
            <person name="Tang X."/>
        </authorList>
    </citation>
    <scope>NUCLEOTIDE SEQUENCE [LARGE SCALE GENOMIC DNA]</scope>
    <source>
        <strain evidence="2 3">YLB-04</strain>
    </source>
</reference>
<feature type="transmembrane region" description="Helical" evidence="1">
    <location>
        <begin position="33"/>
        <end position="50"/>
    </location>
</feature>
<protein>
    <submittedName>
        <fullName evidence="2">Uncharacterized protein</fullName>
    </submittedName>
</protein>
<dbReference type="RefSeq" id="WP_115453084.1">
    <property type="nucleotide sequence ID" value="NZ_QNQT01000008.1"/>
</dbReference>
<gene>
    <name evidence="2" type="ORF">DRW41_16310</name>
</gene>
<dbReference type="Proteomes" id="UP000257144">
    <property type="component" value="Unassembled WGS sequence"/>
</dbReference>
<evidence type="ECO:0000313" key="3">
    <source>
        <dbReference type="Proteomes" id="UP000257144"/>
    </source>
</evidence>
<feature type="transmembrane region" description="Helical" evidence="1">
    <location>
        <begin position="62"/>
        <end position="83"/>
    </location>
</feature>
<keyword evidence="3" id="KW-1185">Reference proteome</keyword>
<feature type="transmembrane region" description="Helical" evidence="1">
    <location>
        <begin position="9"/>
        <end position="27"/>
    </location>
</feature>
<organism evidence="2 3">
    <name type="scientific">Neobacillus piezotolerans</name>
    <dbReference type="NCBI Taxonomy" id="2259171"/>
    <lineage>
        <taxon>Bacteria</taxon>
        <taxon>Bacillati</taxon>
        <taxon>Bacillota</taxon>
        <taxon>Bacilli</taxon>
        <taxon>Bacillales</taxon>
        <taxon>Bacillaceae</taxon>
        <taxon>Neobacillus</taxon>
    </lineage>
</organism>
<keyword evidence="1" id="KW-0472">Membrane</keyword>
<dbReference type="AlphaFoldDB" id="A0A3D8GNQ4"/>
<keyword evidence="1" id="KW-0812">Transmembrane</keyword>
<comment type="caution">
    <text evidence="2">The sequence shown here is derived from an EMBL/GenBank/DDBJ whole genome shotgun (WGS) entry which is preliminary data.</text>
</comment>
<accession>A0A3D8GNQ4</accession>
<name>A0A3D8GNQ4_9BACI</name>
<keyword evidence="1" id="KW-1133">Transmembrane helix</keyword>
<sequence length="86" mass="9856">MDRYIWNSMWYVGLFVGFFYWMLSGMASGNFGRLNIALLLLFPLFGIFRVRKSQNRVGKTLLITLHVIAICTIGFLLLLGFGMGEK</sequence>
<proteinExistence type="predicted"/>